<proteinExistence type="predicted"/>
<sequence length="227" mass="25480">MHIVQVNRADGEMPENAKSTDEESIPEKTVSLVYGCDGMDAVYKALDIDLEEPLRPEELVQAPKPYVLRDVCHSAQQDGLVYNSAAMPLRVYNGLSASATTNGHPMERRNKAKKTKTSKERALKFVVLNTALQAIGRVVDCSEATEAAEKALNEASKTTRVGVLYYIFGILSVSVDSYLIHWLQLLSSRDIFKEIKKAEKKSKDTKRKSKRSEMIEEPIDKDVYEVR</sequence>
<evidence type="ECO:0000313" key="4">
    <source>
        <dbReference type="WBParaSite" id="PEQ_0001027601-mRNA-1"/>
    </source>
</evidence>
<dbReference type="AlphaFoldDB" id="A0A914S7V3"/>
<keyword evidence="2" id="KW-0472">Membrane</keyword>
<feature type="region of interest" description="Disordered" evidence="1">
    <location>
        <begin position="1"/>
        <end position="24"/>
    </location>
</feature>
<dbReference type="Proteomes" id="UP000887564">
    <property type="component" value="Unplaced"/>
</dbReference>
<keyword evidence="3" id="KW-1185">Reference proteome</keyword>
<feature type="transmembrane region" description="Helical" evidence="2">
    <location>
        <begin position="163"/>
        <end position="183"/>
    </location>
</feature>
<name>A0A914S7V3_PAREQ</name>
<evidence type="ECO:0000256" key="1">
    <source>
        <dbReference type="SAM" id="MobiDB-lite"/>
    </source>
</evidence>
<accession>A0A914S7V3</accession>
<protein>
    <submittedName>
        <fullName evidence="4">Uncharacterized protein</fullName>
    </submittedName>
</protein>
<evidence type="ECO:0000313" key="3">
    <source>
        <dbReference type="Proteomes" id="UP000887564"/>
    </source>
</evidence>
<keyword evidence="2" id="KW-1133">Transmembrane helix</keyword>
<organism evidence="3 4">
    <name type="scientific">Parascaris equorum</name>
    <name type="common">Equine roundworm</name>
    <dbReference type="NCBI Taxonomy" id="6256"/>
    <lineage>
        <taxon>Eukaryota</taxon>
        <taxon>Metazoa</taxon>
        <taxon>Ecdysozoa</taxon>
        <taxon>Nematoda</taxon>
        <taxon>Chromadorea</taxon>
        <taxon>Rhabditida</taxon>
        <taxon>Spirurina</taxon>
        <taxon>Ascaridomorpha</taxon>
        <taxon>Ascaridoidea</taxon>
        <taxon>Ascarididae</taxon>
        <taxon>Parascaris</taxon>
    </lineage>
</organism>
<reference evidence="4" key="1">
    <citation type="submission" date="2022-11" db="UniProtKB">
        <authorList>
            <consortium name="WormBaseParasite"/>
        </authorList>
    </citation>
    <scope>IDENTIFICATION</scope>
</reference>
<keyword evidence="2" id="KW-0812">Transmembrane</keyword>
<dbReference type="WBParaSite" id="PEQ_0001027601-mRNA-1">
    <property type="protein sequence ID" value="PEQ_0001027601-mRNA-1"/>
    <property type="gene ID" value="PEQ_0001027601"/>
</dbReference>
<evidence type="ECO:0000256" key="2">
    <source>
        <dbReference type="SAM" id="Phobius"/>
    </source>
</evidence>